<dbReference type="EMBL" id="JANQBD010000010">
    <property type="protein sequence ID" value="MCR8632497.1"/>
    <property type="molecule type" value="Genomic_DNA"/>
</dbReference>
<evidence type="ECO:0000313" key="2">
    <source>
        <dbReference type="Proteomes" id="UP001300012"/>
    </source>
</evidence>
<gene>
    <name evidence="1" type="ORF">NV381_14925</name>
</gene>
<keyword evidence="2" id="KW-1185">Reference proteome</keyword>
<accession>A0ABT1YH40</accession>
<sequence>MNDFHLKIAAGTRHAVRFDGRMHTGLFFKAVQSLTGSGVYTVLLNVDFLPIPKWFGLPVQPVISLSIAKSIQ</sequence>
<evidence type="ECO:0000313" key="1">
    <source>
        <dbReference type="EMBL" id="MCR8632497.1"/>
    </source>
</evidence>
<proteinExistence type="predicted"/>
<organism evidence="1 2">
    <name type="scientific">Paenibacillus radicis</name>
    <name type="common">ex Xue et al. 2023</name>
    <dbReference type="NCBI Taxonomy" id="2972489"/>
    <lineage>
        <taxon>Bacteria</taxon>
        <taxon>Bacillati</taxon>
        <taxon>Bacillota</taxon>
        <taxon>Bacilli</taxon>
        <taxon>Bacillales</taxon>
        <taxon>Paenibacillaceae</taxon>
        <taxon>Paenibacillus</taxon>
    </lineage>
</organism>
<name>A0ABT1YH40_9BACL</name>
<dbReference type="RefSeq" id="WP_258214088.1">
    <property type="nucleotide sequence ID" value="NZ_JANQBD010000010.1"/>
</dbReference>
<dbReference type="Proteomes" id="UP001300012">
    <property type="component" value="Unassembled WGS sequence"/>
</dbReference>
<reference evidence="1 2" key="1">
    <citation type="submission" date="2022-08" db="EMBL/GenBank/DDBJ databases">
        <title>Paenibacillus endoradicis sp. nov., Paenibacillus radicibacter sp. nov and Paenibacillus pararadicis sp. nov., three cold-adapted plant growth-promoting bacteria isolated from root of Larix gmelinii in Great Khingan.</title>
        <authorList>
            <person name="Xue H."/>
        </authorList>
    </citation>
    <scope>NUCLEOTIDE SEQUENCE [LARGE SCALE GENOMIC DNA]</scope>
    <source>
        <strain evidence="1 2">N5-1-1-5</strain>
    </source>
</reference>
<comment type="caution">
    <text evidence="1">The sequence shown here is derived from an EMBL/GenBank/DDBJ whole genome shotgun (WGS) entry which is preliminary data.</text>
</comment>
<protein>
    <submittedName>
        <fullName evidence="1">Uncharacterized protein</fullName>
    </submittedName>
</protein>